<comment type="caution">
    <text evidence="5">The sequence shown here is derived from an EMBL/GenBank/DDBJ whole genome shotgun (WGS) entry which is preliminary data.</text>
</comment>
<evidence type="ECO:0000313" key="6">
    <source>
        <dbReference type="Proteomes" id="UP000660668"/>
    </source>
</evidence>
<dbReference type="EMBL" id="JADKPO010000007">
    <property type="protein sequence ID" value="MBF4767468.1"/>
    <property type="molecule type" value="Genomic_DNA"/>
</dbReference>
<dbReference type="Proteomes" id="UP000660668">
    <property type="component" value="Unassembled WGS sequence"/>
</dbReference>
<accession>A0A930VMB3</accession>
<name>A0A930VMB3_9ACTN</name>
<keyword evidence="3" id="KW-0812">Transmembrane</keyword>
<reference evidence="5" key="1">
    <citation type="submission" date="2020-11" db="EMBL/GenBank/DDBJ databases">
        <title>Nocardioides cynanchi sp. nov., isolated from soil of rhizosphere of Cynanchum wilfordii.</title>
        <authorList>
            <person name="Lee J.-S."/>
            <person name="Suh M.K."/>
            <person name="Kim J.-S."/>
        </authorList>
    </citation>
    <scope>NUCLEOTIDE SEQUENCE</scope>
    <source>
        <strain evidence="5">KCTC 19276</strain>
    </source>
</reference>
<sequence>MSECSLAHSDAAYVLGSLSPAERLDYERHLRDCEPCRRAVAALAGMPGLLARVPREQVEAPLPFEPLPETVLPALVATVRREQRRRGVLVTLGAAAAIAVVALGATALQAARDDGQTPVAEPPSASETVAASVPMKVLLDDGVSADVSLTQRDYGTEVSWICRYADQGSDYSGGHAYRYNLVAYTRDGGKEAIGSWLATPGHTYPGSNTVAVDLADITKVELQNDHGQAILRLRL</sequence>
<evidence type="ECO:0000256" key="1">
    <source>
        <dbReference type="ARBA" id="ARBA00023015"/>
    </source>
</evidence>
<dbReference type="RefSeq" id="WP_194695623.1">
    <property type="nucleotide sequence ID" value="NZ_JADKPO010000007.1"/>
</dbReference>
<feature type="domain" description="Putative zinc-finger" evidence="4">
    <location>
        <begin position="12"/>
        <end position="37"/>
    </location>
</feature>
<evidence type="ECO:0000256" key="3">
    <source>
        <dbReference type="SAM" id="Phobius"/>
    </source>
</evidence>
<keyword evidence="3" id="KW-1133">Transmembrane helix</keyword>
<dbReference type="Pfam" id="PF13490">
    <property type="entry name" value="zf-HC2"/>
    <property type="match status" value="1"/>
</dbReference>
<proteinExistence type="predicted"/>
<organism evidence="5 6">
    <name type="scientific">Nocardioides agariphilus</name>
    <dbReference type="NCBI Taxonomy" id="433664"/>
    <lineage>
        <taxon>Bacteria</taxon>
        <taxon>Bacillati</taxon>
        <taxon>Actinomycetota</taxon>
        <taxon>Actinomycetes</taxon>
        <taxon>Propionibacteriales</taxon>
        <taxon>Nocardioidaceae</taxon>
        <taxon>Nocardioides</taxon>
    </lineage>
</organism>
<keyword evidence="6" id="KW-1185">Reference proteome</keyword>
<dbReference type="InterPro" id="IPR027383">
    <property type="entry name" value="Znf_put"/>
</dbReference>
<evidence type="ECO:0000313" key="5">
    <source>
        <dbReference type="EMBL" id="MBF4767468.1"/>
    </source>
</evidence>
<protein>
    <submittedName>
        <fullName evidence="5">Zf-HC2 domain-containing protein</fullName>
    </submittedName>
</protein>
<keyword evidence="1" id="KW-0805">Transcription regulation</keyword>
<keyword evidence="3" id="KW-0472">Membrane</keyword>
<dbReference type="InterPro" id="IPR041916">
    <property type="entry name" value="Anti_sigma_zinc_sf"/>
</dbReference>
<keyword evidence="2" id="KW-0804">Transcription</keyword>
<gene>
    <name evidence="5" type="ORF">ISU10_06770</name>
</gene>
<evidence type="ECO:0000259" key="4">
    <source>
        <dbReference type="Pfam" id="PF13490"/>
    </source>
</evidence>
<dbReference type="Gene3D" id="1.10.10.1320">
    <property type="entry name" value="Anti-sigma factor, zinc-finger domain"/>
    <property type="match status" value="1"/>
</dbReference>
<evidence type="ECO:0000256" key="2">
    <source>
        <dbReference type="ARBA" id="ARBA00023163"/>
    </source>
</evidence>
<dbReference type="AlphaFoldDB" id="A0A930VMB3"/>
<feature type="transmembrane region" description="Helical" evidence="3">
    <location>
        <begin position="88"/>
        <end position="108"/>
    </location>
</feature>